<dbReference type="InterPro" id="IPR036388">
    <property type="entry name" value="WH-like_DNA-bd_sf"/>
</dbReference>
<dbReference type="PANTHER" id="PTHR30346:SF0">
    <property type="entry name" value="HCA OPERON TRANSCRIPTIONAL ACTIVATOR HCAR"/>
    <property type="match status" value="1"/>
</dbReference>
<comment type="similarity">
    <text evidence="1">Belongs to the LysR transcriptional regulatory family.</text>
</comment>
<evidence type="ECO:0000256" key="4">
    <source>
        <dbReference type="ARBA" id="ARBA00023163"/>
    </source>
</evidence>
<gene>
    <name evidence="6" type="ORF">GA0070606_5754</name>
</gene>
<dbReference type="PANTHER" id="PTHR30346">
    <property type="entry name" value="TRANSCRIPTIONAL DUAL REGULATOR HCAR-RELATED"/>
    <property type="match status" value="1"/>
</dbReference>
<dbReference type="Pfam" id="PF00126">
    <property type="entry name" value="HTH_1"/>
    <property type="match status" value="1"/>
</dbReference>
<dbReference type="OrthoDB" id="79118at2"/>
<dbReference type="Gene3D" id="3.40.190.10">
    <property type="entry name" value="Periplasmic binding protein-like II"/>
    <property type="match status" value="2"/>
</dbReference>
<organism evidence="6 7">
    <name type="scientific">Micromonospora citrea</name>
    <dbReference type="NCBI Taxonomy" id="47855"/>
    <lineage>
        <taxon>Bacteria</taxon>
        <taxon>Bacillati</taxon>
        <taxon>Actinomycetota</taxon>
        <taxon>Actinomycetes</taxon>
        <taxon>Micromonosporales</taxon>
        <taxon>Micromonosporaceae</taxon>
        <taxon>Micromonospora</taxon>
    </lineage>
</organism>
<evidence type="ECO:0000256" key="1">
    <source>
        <dbReference type="ARBA" id="ARBA00009437"/>
    </source>
</evidence>
<feature type="domain" description="HTH lysR-type" evidence="5">
    <location>
        <begin position="5"/>
        <end position="62"/>
    </location>
</feature>
<reference evidence="7" key="1">
    <citation type="submission" date="2016-06" db="EMBL/GenBank/DDBJ databases">
        <authorList>
            <person name="Varghese N."/>
            <person name="Submissions Spin"/>
        </authorList>
    </citation>
    <scope>NUCLEOTIDE SEQUENCE [LARGE SCALE GENOMIC DNA]</scope>
    <source>
        <strain evidence="7">DSM 43903</strain>
    </source>
</reference>
<evidence type="ECO:0000313" key="6">
    <source>
        <dbReference type="EMBL" id="SCL71553.1"/>
    </source>
</evidence>
<dbReference type="STRING" id="47855.GA0070606_5754"/>
<keyword evidence="7" id="KW-1185">Reference proteome</keyword>
<keyword evidence="4" id="KW-0804">Transcription</keyword>
<accession>A0A1C6VZ06</accession>
<dbReference type="Proteomes" id="UP000199001">
    <property type="component" value="Unassembled WGS sequence"/>
</dbReference>
<evidence type="ECO:0000256" key="3">
    <source>
        <dbReference type="ARBA" id="ARBA00023125"/>
    </source>
</evidence>
<keyword evidence="2" id="KW-0805">Transcription regulation</keyword>
<name>A0A1C6VZ06_9ACTN</name>
<dbReference type="GO" id="GO:0032993">
    <property type="term" value="C:protein-DNA complex"/>
    <property type="evidence" value="ECO:0007669"/>
    <property type="project" value="TreeGrafter"/>
</dbReference>
<dbReference type="SUPFAM" id="SSF46785">
    <property type="entry name" value="Winged helix' DNA-binding domain"/>
    <property type="match status" value="1"/>
</dbReference>
<dbReference type="GO" id="GO:0003677">
    <property type="term" value="F:DNA binding"/>
    <property type="evidence" value="ECO:0007669"/>
    <property type="project" value="UniProtKB-KW"/>
</dbReference>
<dbReference type="RefSeq" id="WP_091106298.1">
    <property type="nucleotide sequence ID" value="NZ_FMHZ01000002.1"/>
</dbReference>
<dbReference type="EMBL" id="FMHZ01000002">
    <property type="protein sequence ID" value="SCL71553.1"/>
    <property type="molecule type" value="Genomic_DNA"/>
</dbReference>
<evidence type="ECO:0000313" key="7">
    <source>
        <dbReference type="Proteomes" id="UP000199001"/>
    </source>
</evidence>
<dbReference type="InterPro" id="IPR005119">
    <property type="entry name" value="LysR_subst-bd"/>
</dbReference>
<dbReference type="InterPro" id="IPR000847">
    <property type="entry name" value="LysR_HTH_N"/>
</dbReference>
<dbReference type="InterPro" id="IPR036390">
    <property type="entry name" value="WH_DNA-bd_sf"/>
</dbReference>
<dbReference type="Pfam" id="PF03466">
    <property type="entry name" value="LysR_substrate"/>
    <property type="match status" value="1"/>
</dbReference>
<dbReference type="Gene3D" id="1.10.10.10">
    <property type="entry name" value="Winged helix-like DNA-binding domain superfamily/Winged helix DNA-binding domain"/>
    <property type="match status" value="1"/>
</dbReference>
<sequence length="291" mass="30565">MAGGPELRELECFLALAEELHFGRAGERLRVSQSRVSQLLATLERRIGGRLVDRTSRRVALTPLGRRLLAGVGPAYAALRQAVEESRDAARGVHDVLRLGFQGHVDAGIAAAVNAYQAPGRRVDLTELPLSDPFGALRRGEVDAAIVLLPVREPGLALVRVFSRQQQTVAVSARHPFAALPAVDAERLAGLPLIGPATPAPEYWRAEQAPAVTPDGRSIPPGPAVTTLQEGIALVAAGRGGMLVCRRTAGFQPRPDVAFVPVTGLPESALGLVVRASGPDARAFAAALPAA</sequence>
<dbReference type="FunFam" id="1.10.10.10:FF:000001">
    <property type="entry name" value="LysR family transcriptional regulator"/>
    <property type="match status" value="1"/>
</dbReference>
<evidence type="ECO:0000256" key="2">
    <source>
        <dbReference type="ARBA" id="ARBA00023015"/>
    </source>
</evidence>
<dbReference type="SUPFAM" id="SSF53850">
    <property type="entry name" value="Periplasmic binding protein-like II"/>
    <property type="match status" value="1"/>
</dbReference>
<dbReference type="GO" id="GO:0003700">
    <property type="term" value="F:DNA-binding transcription factor activity"/>
    <property type="evidence" value="ECO:0007669"/>
    <property type="project" value="InterPro"/>
</dbReference>
<dbReference type="AlphaFoldDB" id="A0A1C6VZ06"/>
<keyword evidence="3" id="KW-0238">DNA-binding</keyword>
<protein>
    <submittedName>
        <fullName evidence="6">Transcriptional regulator, LysR family</fullName>
    </submittedName>
</protein>
<dbReference type="PROSITE" id="PS50931">
    <property type="entry name" value="HTH_LYSR"/>
    <property type="match status" value="1"/>
</dbReference>
<evidence type="ECO:0000259" key="5">
    <source>
        <dbReference type="PROSITE" id="PS50931"/>
    </source>
</evidence>
<proteinExistence type="inferred from homology"/>